<feature type="binding site" evidence="8">
    <location>
        <position position="271"/>
    </location>
    <ligand>
        <name>Zn(2+)</name>
        <dbReference type="ChEBI" id="CHEBI:29105"/>
    </ligand>
</feature>
<dbReference type="GO" id="GO:0006555">
    <property type="term" value="P:methionine metabolic process"/>
    <property type="evidence" value="ECO:0007669"/>
    <property type="project" value="InterPro"/>
</dbReference>
<name>A0AAW9KD59_CARML</name>
<evidence type="ECO:0000256" key="7">
    <source>
        <dbReference type="ARBA" id="ARBA00023002"/>
    </source>
</evidence>
<dbReference type="Proteomes" id="UP001290462">
    <property type="component" value="Unassembled WGS sequence"/>
</dbReference>
<evidence type="ECO:0000256" key="3">
    <source>
        <dbReference type="ARBA" id="ARBA00022603"/>
    </source>
</evidence>
<evidence type="ECO:0000256" key="8">
    <source>
        <dbReference type="PROSITE-ProRule" id="PRU00333"/>
    </source>
</evidence>
<dbReference type="EC" id="1.5.1.20" evidence="10"/>
<comment type="pathway">
    <text evidence="2">One-carbon metabolism; tetrahydrofolate interconversion.</text>
</comment>
<sequence length="624" mass="68786">MGLKEVLGTKLLIADGAMGTLLYQYGIDRSHEELNCSHPEAILKIHQDYLAAGADIIQTNTYGANYIKLARYGLEDQVQKINRAGITLAKEARGDKEAFILGTIGGIYGAVDTKIHDPGMEEISRSFKEQLYCLLLGGVDGILLETYYDLNELKTVLAIARDATDIPIIANVSIHEVGILANGQSLATALEELADLGANVVGTNCLLGPHFMAQSFESVPLIPGKVLAAYPNASFPTMENGRIVYQKETDYFKLFGELFRKEGVGLIGGCCGTTPEHIAAYREGLTTLDLVTQKKVKALTTYRFQAKQETGKERLLDKVQREYTVLVELDPPRTFNTTAFFKGAARLKEVGVDAITLSDNSLASARISNMALSAMLKYEYDIQPLVHLTTRDHNLIGLNSQIMGFHKLGIQDVLAVTGDPAKVGDFPGASSVFDVSSFELIKLIKNFNQGIAYTGKNLREKTNFQVAAAFNPNIPRLERAGRLLKKKQEAGADYFITQPIFDSEKVKILKEVMKTAGVTIPIFIGVIPLVSSRNAEFLHNEVPGILLTDETRERMRMAEEEGRGLEVGMTIAKELIDEICQEFNGIYLMTPFMNYEISAELCEYIQAKKQQEKSICSCGQVHSQ</sequence>
<dbReference type="AlphaFoldDB" id="A0AAW9KD59"/>
<keyword evidence="6" id="KW-0274">FAD</keyword>
<comment type="cofactor">
    <cofactor evidence="8">
        <name>Zn(2+)</name>
        <dbReference type="ChEBI" id="CHEBI:29105"/>
    </cofactor>
</comment>
<dbReference type="Pfam" id="PF02574">
    <property type="entry name" value="S-methyl_trans"/>
    <property type="match status" value="1"/>
</dbReference>
<feature type="binding site" evidence="8">
    <location>
        <position position="205"/>
    </location>
    <ligand>
        <name>Zn(2+)</name>
        <dbReference type="ChEBI" id="CHEBI:29105"/>
    </ligand>
</feature>
<keyword evidence="3 8" id="KW-0489">Methyltransferase</keyword>
<evidence type="ECO:0000256" key="1">
    <source>
        <dbReference type="ARBA" id="ARBA00001974"/>
    </source>
</evidence>
<evidence type="ECO:0000313" key="10">
    <source>
        <dbReference type="EMBL" id="MDZ5760033.1"/>
    </source>
</evidence>
<dbReference type="InterPro" id="IPR003726">
    <property type="entry name" value="HCY_dom"/>
</dbReference>
<comment type="caution">
    <text evidence="10">The sequence shown here is derived from an EMBL/GenBank/DDBJ whole genome shotgun (WGS) entry which is preliminary data.</text>
</comment>
<proteinExistence type="predicted"/>
<dbReference type="InterPro" id="IPR036589">
    <property type="entry name" value="HCY_dom_sf"/>
</dbReference>
<evidence type="ECO:0000256" key="5">
    <source>
        <dbReference type="ARBA" id="ARBA00022679"/>
    </source>
</evidence>
<evidence type="ECO:0000256" key="2">
    <source>
        <dbReference type="ARBA" id="ARBA00004777"/>
    </source>
</evidence>
<keyword evidence="5 8" id="KW-0808">Transferase</keyword>
<keyword evidence="7 10" id="KW-0560">Oxidoreductase</keyword>
<evidence type="ECO:0000313" key="11">
    <source>
        <dbReference type="Proteomes" id="UP001290462"/>
    </source>
</evidence>
<keyword evidence="4" id="KW-0285">Flavoprotein</keyword>
<comment type="cofactor">
    <cofactor evidence="1">
        <name>FAD</name>
        <dbReference type="ChEBI" id="CHEBI:57692"/>
    </cofactor>
</comment>
<feature type="binding site" evidence="8">
    <location>
        <position position="270"/>
    </location>
    <ligand>
        <name>Zn(2+)</name>
        <dbReference type="ChEBI" id="CHEBI:29105"/>
    </ligand>
</feature>
<dbReference type="RefSeq" id="WP_322809561.1">
    <property type="nucleotide sequence ID" value="NZ_JAVBVO010000005.1"/>
</dbReference>
<dbReference type="Gene3D" id="3.20.20.330">
    <property type="entry name" value="Homocysteine-binding-like domain"/>
    <property type="match status" value="1"/>
</dbReference>
<evidence type="ECO:0000259" key="9">
    <source>
        <dbReference type="PROSITE" id="PS50970"/>
    </source>
</evidence>
<dbReference type="GO" id="GO:0046872">
    <property type="term" value="F:metal ion binding"/>
    <property type="evidence" value="ECO:0007669"/>
    <property type="project" value="UniProtKB-KW"/>
</dbReference>
<reference evidence="10" key="1">
    <citation type="submission" date="2023-08" db="EMBL/GenBank/DDBJ databases">
        <title>Genomic characterization of piscicolin 126 produced by Carnobacterium maltaromaticum CM22 strain isolated from salmon (Salmo salar).</title>
        <authorList>
            <person name="Gonzalez-Gragera E."/>
            <person name="Garcia-Lopez J.D."/>
            <person name="Teso-Perez C."/>
            <person name="Gimenez-Hernandez I."/>
            <person name="Peralta-Sanchez J.M."/>
            <person name="Valdivia E."/>
            <person name="Montalban-Lopez M."/>
            <person name="Martin-Platero A.M."/>
            <person name="Banos A."/>
            <person name="Martinez-Bueno M."/>
        </authorList>
    </citation>
    <scope>NUCLEOTIDE SEQUENCE</scope>
    <source>
        <strain evidence="10">CM22</strain>
    </source>
</reference>
<evidence type="ECO:0000256" key="6">
    <source>
        <dbReference type="ARBA" id="ARBA00022827"/>
    </source>
</evidence>
<accession>A0AAW9KD59</accession>
<protein>
    <submittedName>
        <fullName evidence="10">Bifunctional homocysteine S-methyltransferase/methylenetetrahydrofolate reductase</fullName>
        <ecNumber evidence="10">1.5.1.20</ecNumber>
        <ecNumber evidence="10">2.1.1.10</ecNumber>
    </submittedName>
</protein>
<dbReference type="InterPro" id="IPR029041">
    <property type="entry name" value="FAD-linked_oxidoreductase-like"/>
</dbReference>
<keyword evidence="8" id="KW-0862">Zinc</keyword>
<dbReference type="InterPro" id="IPR003171">
    <property type="entry name" value="Mehydrof_redctse-like"/>
</dbReference>
<dbReference type="GO" id="GO:0004489">
    <property type="term" value="F:methylenetetrahydrofolate reductase [NAD(P)H] activity"/>
    <property type="evidence" value="ECO:0007669"/>
    <property type="project" value="UniProtKB-EC"/>
</dbReference>
<dbReference type="CDD" id="cd00537">
    <property type="entry name" value="MTHFR"/>
    <property type="match status" value="1"/>
</dbReference>
<gene>
    <name evidence="10" type="ORF">RAK27_15465</name>
</gene>
<dbReference type="Gene3D" id="3.20.20.220">
    <property type="match status" value="1"/>
</dbReference>
<dbReference type="SUPFAM" id="SSF51730">
    <property type="entry name" value="FAD-linked oxidoreductase"/>
    <property type="match status" value="1"/>
</dbReference>
<evidence type="ECO:0000256" key="4">
    <source>
        <dbReference type="ARBA" id="ARBA00022630"/>
    </source>
</evidence>
<dbReference type="EC" id="2.1.1.10" evidence="10"/>
<keyword evidence="8" id="KW-0479">Metal-binding</keyword>
<dbReference type="SUPFAM" id="SSF82282">
    <property type="entry name" value="Homocysteine S-methyltransferase"/>
    <property type="match status" value="1"/>
</dbReference>
<dbReference type="NCBIfam" id="NF006396">
    <property type="entry name" value="PRK08645.1"/>
    <property type="match status" value="1"/>
</dbReference>
<dbReference type="PANTHER" id="PTHR11103:SF18">
    <property type="entry name" value="SLR1189 PROTEIN"/>
    <property type="match status" value="1"/>
</dbReference>
<organism evidence="10 11">
    <name type="scientific">Carnobacterium maltaromaticum</name>
    <name type="common">Carnobacterium piscicola</name>
    <dbReference type="NCBI Taxonomy" id="2751"/>
    <lineage>
        <taxon>Bacteria</taxon>
        <taxon>Bacillati</taxon>
        <taxon>Bacillota</taxon>
        <taxon>Bacilli</taxon>
        <taxon>Lactobacillales</taxon>
        <taxon>Carnobacteriaceae</taxon>
        <taxon>Carnobacterium</taxon>
    </lineage>
</organism>
<dbReference type="GO" id="GO:0032259">
    <property type="term" value="P:methylation"/>
    <property type="evidence" value="ECO:0007669"/>
    <property type="project" value="UniProtKB-KW"/>
</dbReference>
<dbReference type="GO" id="GO:0008168">
    <property type="term" value="F:methyltransferase activity"/>
    <property type="evidence" value="ECO:0007669"/>
    <property type="project" value="UniProtKB-UniRule"/>
</dbReference>
<dbReference type="PROSITE" id="PS50970">
    <property type="entry name" value="HCY"/>
    <property type="match status" value="1"/>
</dbReference>
<dbReference type="EMBL" id="JAVBVO010000005">
    <property type="protein sequence ID" value="MDZ5760033.1"/>
    <property type="molecule type" value="Genomic_DNA"/>
</dbReference>
<feature type="domain" description="Hcy-binding" evidence="9">
    <location>
        <begin position="1"/>
        <end position="285"/>
    </location>
</feature>
<dbReference type="Pfam" id="PF02219">
    <property type="entry name" value="MTHFR"/>
    <property type="match status" value="1"/>
</dbReference>
<dbReference type="PANTHER" id="PTHR11103">
    <property type="entry name" value="SLR1189 PROTEIN"/>
    <property type="match status" value="1"/>
</dbReference>